<dbReference type="Proteomes" id="UP000799771">
    <property type="component" value="Unassembled WGS sequence"/>
</dbReference>
<proteinExistence type="predicted"/>
<dbReference type="RefSeq" id="XP_033521820.1">
    <property type="nucleotide sequence ID" value="XM_033673330.1"/>
</dbReference>
<keyword evidence="1" id="KW-0732">Signal</keyword>
<keyword evidence="4" id="KW-1185">Reference proteome</keyword>
<dbReference type="InterPro" id="IPR021102">
    <property type="entry name" value="PNGase_A"/>
</dbReference>
<evidence type="ECO:0000256" key="1">
    <source>
        <dbReference type="SAM" id="SignalP"/>
    </source>
</evidence>
<dbReference type="Pfam" id="PF25156">
    <property type="entry name" value="PNGase_A_C"/>
    <property type="match status" value="1"/>
</dbReference>
<dbReference type="OrthoDB" id="1612078at2759"/>
<feature type="domain" description="Peptide N-acetyl-beta-D-glucosaminyl asparaginase amidase A N-terminal" evidence="2">
    <location>
        <begin position="75"/>
        <end position="385"/>
    </location>
</feature>
<evidence type="ECO:0000259" key="2">
    <source>
        <dbReference type="Pfam" id="PF12222"/>
    </source>
</evidence>
<organism evidence="3 4">
    <name type="scientific">Dothidotthia symphoricarpi CBS 119687</name>
    <dbReference type="NCBI Taxonomy" id="1392245"/>
    <lineage>
        <taxon>Eukaryota</taxon>
        <taxon>Fungi</taxon>
        <taxon>Dikarya</taxon>
        <taxon>Ascomycota</taxon>
        <taxon>Pezizomycotina</taxon>
        <taxon>Dothideomycetes</taxon>
        <taxon>Pleosporomycetidae</taxon>
        <taxon>Pleosporales</taxon>
        <taxon>Dothidotthiaceae</taxon>
        <taxon>Dothidotthia</taxon>
    </lineage>
</organism>
<accession>A0A6A6A9T0</accession>
<dbReference type="EMBL" id="ML977511">
    <property type="protein sequence ID" value="KAF2127431.1"/>
    <property type="molecule type" value="Genomic_DNA"/>
</dbReference>
<gene>
    <name evidence="3" type="ORF">P153DRAFT_67389</name>
</gene>
<evidence type="ECO:0000313" key="3">
    <source>
        <dbReference type="EMBL" id="KAF2127431.1"/>
    </source>
</evidence>
<dbReference type="Pfam" id="PF12222">
    <property type="entry name" value="PNGaseA"/>
    <property type="match status" value="1"/>
</dbReference>
<sequence>MAKAAPPLWPAASEGPLGFMFLVLMLVLVPHLALALFVSPPHLLDQVSTLDRYVLNESSSLECLQVTAPIFSPSESCQQILMTHVFAFSYGQPFIGAYYPPDCSFNRVTFKFAVMSAGRQFDRLALMFFGDIEIFRTSTAEPTQNGITWTYVKDMTMYLALFQRPQKIIFDLGNLVDDTYTGSWNTTLTAHFFTTDETIQPADNIIPVSARQSNANKSSGFSVPGSKAINTLTFPQNAKKAIFLISACGQAAEEFWWSNVFSSNTQAFGGEASLYGHSPFREVQLFIDGIMAGVAWPFPVIFTGGVVPGLWRPIVGIDAFDLREDEIDVSPFIPLLSDDREHTFEIRVVGIDDDEHGNGTLTEALESYWIVTGKLFIWLDTNTSLTMGTPPVVFAPDPSISMYSRLRKNASGIVQSLDYSVQVSRELIITSTIQTSSGSGIITWKQNLTSSSIGTLSNQGNTQIVWHSTVGMHSSPSSEYYKTFDYPLYVWSSYNMFSGGEYIIHADMDRGKYAYQFGELAYPNEWKTFDHAGQASTPFRGTTIHNRQNGTASYYGIPAQRRAYSSGSTEQSFLLKGVSEVTVREVGLPTLTKEELYRRHVIAANDSVVSDETTFVEESSQRYVKPWMQARGAHRFAMKGIKAWLGRGPF</sequence>
<evidence type="ECO:0000313" key="4">
    <source>
        <dbReference type="Proteomes" id="UP000799771"/>
    </source>
</evidence>
<dbReference type="PANTHER" id="PTHR31104">
    <property type="entry name" value="PEPTIDE-N4-(N-ACETYL-BETA-GLUCOSAMINYL)ASPARAGINE AMIDASE A PROTEIN"/>
    <property type="match status" value="1"/>
</dbReference>
<protein>
    <recommendedName>
        <fullName evidence="2">Peptide N-acetyl-beta-D-glucosaminyl asparaginase amidase A N-terminal domain-containing protein</fullName>
    </recommendedName>
</protein>
<dbReference type="InterPro" id="IPR056948">
    <property type="entry name" value="PNGaseA_N"/>
</dbReference>
<dbReference type="GeneID" id="54413762"/>
<feature type="chain" id="PRO_5025654359" description="Peptide N-acetyl-beta-D-glucosaminyl asparaginase amidase A N-terminal domain-containing protein" evidence="1">
    <location>
        <begin position="36"/>
        <end position="650"/>
    </location>
</feature>
<reference evidence="3" key="1">
    <citation type="journal article" date="2020" name="Stud. Mycol.">
        <title>101 Dothideomycetes genomes: a test case for predicting lifestyles and emergence of pathogens.</title>
        <authorList>
            <person name="Haridas S."/>
            <person name="Albert R."/>
            <person name="Binder M."/>
            <person name="Bloem J."/>
            <person name="Labutti K."/>
            <person name="Salamov A."/>
            <person name="Andreopoulos B."/>
            <person name="Baker S."/>
            <person name="Barry K."/>
            <person name="Bills G."/>
            <person name="Bluhm B."/>
            <person name="Cannon C."/>
            <person name="Castanera R."/>
            <person name="Culley D."/>
            <person name="Daum C."/>
            <person name="Ezra D."/>
            <person name="Gonzalez J."/>
            <person name="Henrissat B."/>
            <person name="Kuo A."/>
            <person name="Liang C."/>
            <person name="Lipzen A."/>
            <person name="Lutzoni F."/>
            <person name="Magnuson J."/>
            <person name="Mondo S."/>
            <person name="Nolan M."/>
            <person name="Ohm R."/>
            <person name="Pangilinan J."/>
            <person name="Park H.-J."/>
            <person name="Ramirez L."/>
            <person name="Alfaro M."/>
            <person name="Sun H."/>
            <person name="Tritt A."/>
            <person name="Yoshinaga Y."/>
            <person name="Zwiers L.-H."/>
            <person name="Turgeon B."/>
            <person name="Goodwin S."/>
            <person name="Spatafora J."/>
            <person name="Crous P."/>
            <person name="Grigoriev I."/>
        </authorList>
    </citation>
    <scope>NUCLEOTIDE SEQUENCE</scope>
    <source>
        <strain evidence="3">CBS 119687</strain>
    </source>
</reference>
<feature type="signal peptide" evidence="1">
    <location>
        <begin position="1"/>
        <end position="35"/>
    </location>
</feature>
<name>A0A6A6A9T0_9PLEO</name>
<dbReference type="AlphaFoldDB" id="A0A6A6A9T0"/>